<dbReference type="OrthoDB" id="2360594at2"/>
<dbReference type="InterPro" id="IPR048427">
    <property type="entry name" value="YpoC"/>
</dbReference>
<dbReference type="Proteomes" id="UP000321363">
    <property type="component" value="Unassembled WGS sequence"/>
</dbReference>
<evidence type="ECO:0000259" key="1">
    <source>
        <dbReference type="Pfam" id="PF21747"/>
    </source>
</evidence>
<dbReference type="Pfam" id="PF21747">
    <property type="entry name" value="YpoC"/>
    <property type="match status" value="1"/>
</dbReference>
<protein>
    <recommendedName>
        <fullName evidence="1">YpoC-like domain-containing protein</fullName>
    </recommendedName>
</protein>
<feature type="domain" description="YpoC-like" evidence="1">
    <location>
        <begin position="66"/>
        <end position="172"/>
    </location>
</feature>
<evidence type="ECO:0000313" key="3">
    <source>
        <dbReference type="Proteomes" id="UP000321363"/>
    </source>
</evidence>
<comment type="caution">
    <text evidence="2">The sequence shown here is derived from an EMBL/GenBank/DDBJ whole genome shotgun (WGS) entry which is preliminary data.</text>
</comment>
<reference evidence="2 3" key="1">
    <citation type="journal article" date="2005" name="Int. J. Syst. Evol. Microbiol.">
        <title>Bacillus litoralis sp. nov., isolated from a tidal flat of the Yellow Sea in Korea.</title>
        <authorList>
            <person name="Yoon J.H."/>
            <person name="Oh T.K."/>
        </authorList>
    </citation>
    <scope>NUCLEOTIDE SEQUENCE [LARGE SCALE GENOMIC DNA]</scope>
    <source>
        <strain evidence="2 3">SW-211</strain>
    </source>
</reference>
<sequence>MPNKLQKIPAAFLFPPFDKECEGFITFNETSQLVEVLQDEPFYYDIFFNLNQASSYKPWETPTFVLQEIFEVQRSLIDQIKEGFRSRKPNKDLLIKLLSLFIICLFWLNKQPVKSLDIKGMEIDKLLRKPVNCEERLIFILKKPTQYHAFIQLEQLFIELEKIYVKALALKQLL</sequence>
<keyword evidence="3" id="KW-1185">Reference proteome</keyword>
<dbReference type="AlphaFoldDB" id="A0A5C6WBM6"/>
<proteinExistence type="predicted"/>
<organism evidence="2 3">
    <name type="scientific">Metabacillus litoralis</name>
    <dbReference type="NCBI Taxonomy" id="152268"/>
    <lineage>
        <taxon>Bacteria</taxon>
        <taxon>Bacillati</taxon>
        <taxon>Bacillota</taxon>
        <taxon>Bacilli</taxon>
        <taxon>Bacillales</taxon>
        <taxon>Bacillaceae</taxon>
        <taxon>Metabacillus</taxon>
    </lineage>
</organism>
<dbReference type="EMBL" id="VOQF01000001">
    <property type="protein sequence ID" value="TXC93252.1"/>
    <property type="molecule type" value="Genomic_DNA"/>
</dbReference>
<dbReference type="RefSeq" id="WP_146946110.1">
    <property type="nucleotide sequence ID" value="NZ_VOQF01000001.1"/>
</dbReference>
<accession>A0A5C6WBM6</accession>
<gene>
    <name evidence="2" type="ORF">FS935_03405</name>
</gene>
<name>A0A5C6WBM6_9BACI</name>
<evidence type="ECO:0000313" key="2">
    <source>
        <dbReference type="EMBL" id="TXC93252.1"/>
    </source>
</evidence>